<accession>A0ABT1A119</accession>
<comment type="caution">
    <text evidence="1">The sequence shown here is derived from an EMBL/GenBank/DDBJ whole genome shotgun (WGS) entry which is preliminary data.</text>
</comment>
<dbReference type="SUPFAM" id="SSF56784">
    <property type="entry name" value="HAD-like"/>
    <property type="match status" value="1"/>
</dbReference>
<evidence type="ECO:0000313" key="2">
    <source>
        <dbReference type="Proteomes" id="UP001165283"/>
    </source>
</evidence>
<evidence type="ECO:0000313" key="1">
    <source>
        <dbReference type="EMBL" id="MCO1656509.1"/>
    </source>
</evidence>
<dbReference type="InterPro" id="IPR023214">
    <property type="entry name" value="HAD_sf"/>
</dbReference>
<reference evidence="1" key="1">
    <citation type="submission" date="2021-04" db="EMBL/GenBank/DDBJ databases">
        <title>Pseudonocardia sp. nov., isolated from sandy soil of mangrove forest.</title>
        <authorList>
            <person name="Zan Z."/>
            <person name="Huang R."/>
            <person name="Liu W."/>
        </authorList>
    </citation>
    <scope>NUCLEOTIDE SEQUENCE</scope>
    <source>
        <strain evidence="1">S2-4</strain>
    </source>
</reference>
<keyword evidence="2" id="KW-1185">Reference proteome</keyword>
<name>A0ABT1A119_9PSEU</name>
<dbReference type="RefSeq" id="WP_252439301.1">
    <property type="nucleotide sequence ID" value="NZ_JAGSOV010000035.1"/>
</dbReference>
<organism evidence="1 2">
    <name type="scientific">Pseudonocardia humida</name>
    <dbReference type="NCBI Taxonomy" id="2800819"/>
    <lineage>
        <taxon>Bacteria</taxon>
        <taxon>Bacillati</taxon>
        <taxon>Actinomycetota</taxon>
        <taxon>Actinomycetes</taxon>
        <taxon>Pseudonocardiales</taxon>
        <taxon>Pseudonocardiaceae</taxon>
        <taxon>Pseudonocardia</taxon>
    </lineage>
</organism>
<dbReference type="InterPro" id="IPR036412">
    <property type="entry name" value="HAD-like_sf"/>
</dbReference>
<dbReference type="EMBL" id="JAGSOV010000035">
    <property type="protein sequence ID" value="MCO1656509.1"/>
    <property type="molecule type" value="Genomic_DNA"/>
</dbReference>
<gene>
    <name evidence="1" type="ORF">KDL28_15740</name>
</gene>
<sequence>MDDIRFGVDIGRVIIAGPDHPGGGDTAFFTGDEATMLATPEVPGAVDALARLVERSDGRVWLVSKCGPRVQDRTRRWLAAHDVFGRTGIDPAALRFCLRRPQKRDHCLDLGLTDFVDDRPDVHDAIRGAVRRHYLFGPQRGPAPDYVEVTQTWADVLDAVERSSTSG</sequence>
<dbReference type="Proteomes" id="UP001165283">
    <property type="component" value="Unassembled WGS sequence"/>
</dbReference>
<dbReference type="Gene3D" id="3.40.50.1000">
    <property type="entry name" value="HAD superfamily/HAD-like"/>
    <property type="match status" value="1"/>
</dbReference>
<proteinExistence type="predicted"/>
<protein>
    <submittedName>
        <fullName evidence="1">Uncharacterized protein</fullName>
    </submittedName>
</protein>